<evidence type="ECO:0000259" key="1">
    <source>
        <dbReference type="Pfam" id="PF01978"/>
    </source>
</evidence>
<feature type="domain" description="Transcription regulator TrmB N-terminal" evidence="1">
    <location>
        <begin position="1"/>
        <end position="33"/>
    </location>
</feature>
<dbReference type="AlphaFoldDB" id="W1XHI7"/>
<sequence length="41" mass="4660">AYISLLKYGTANAYRISKESGIPRSRIYDVLESTTPFFAFL</sequence>
<dbReference type="Pfam" id="PF01978">
    <property type="entry name" value="TrmB"/>
    <property type="match status" value="1"/>
</dbReference>
<name>W1XHI7_9ZZZZ</name>
<organism evidence="2">
    <name type="scientific">human gut metagenome</name>
    <dbReference type="NCBI Taxonomy" id="408170"/>
    <lineage>
        <taxon>unclassified sequences</taxon>
        <taxon>metagenomes</taxon>
        <taxon>organismal metagenomes</taxon>
    </lineage>
</organism>
<feature type="non-terminal residue" evidence="2">
    <location>
        <position position="1"/>
    </location>
</feature>
<gene>
    <name evidence="2" type="ORF">Q604_UNBC16760G0001</name>
</gene>
<dbReference type="InterPro" id="IPR002831">
    <property type="entry name" value="Tscrpt_reg_TrmB_N"/>
</dbReference>
<dbReference type="InterPro" id="IPR036388">
    <property type="entry name" value="WH-like_DNA-bd_sf"/>
</dbReference>
<evidence type="ECO:0000313" key="2">
    <source>
        <dbReference type="EMBL" id="ETJ28254.1"/>
    </source>
</evidence>
<comment type="caution">
    <text evidence="2">The sequence shown here is derived from an EMBL/GenBank/DDBJ whole genome shotgun (WGS) entry which is preliminary data.</text>
</comment>
<dbReference type="Gene3D" id="1.10.10.10">
    <property type="entry name" value="Winged helix-like DNA-binding domain superfamily/Winged helix DNA-binding domain"/>
    <property type="match status" value="1"/>
</dbReference>
<reference evidence="2" key="1">
    <citation type="submission" date="2013-12" db="EMBL/GenBank/DDBJ databases">
        <title>A Varibaculum cambriense genome reconstructed from a premature infant gut community with otherwise low bacterial novelty that shifts toward anaerobic metabolism during the third week of life.</title>
        <authorList>
            <person name="Brown C.T."/>
            <person name="Sharon I."/>
            <person name="Thomas B.C."/>
            <person name="Castelle C.J."/>
            <person name="Morowitz M.J."/>
            <person name="Banfield J.F."/>
        </authorList>
    </citation>
    <scope>NUCLEOTIDE SEQUENCE</scope>
</reference>
<protein>
    <submittedName>
        <fullName evidence="2">Transcriptional regulator, TrmB</fullName>
    </submittedName>
</protein>
<proteinExistence type="predicted"/>
<accession>W1XHI7</accession>
<dbReference type="EMBL" id="AZMM01016760">
    <property type="protein sequence ID" value="ETJ28254.1"/>
    <property type="molecule type" value="Genomic_DNA"/>
</dbReference>